<dbReference type="Proteomes" id="UP000183404">
    <property type="component" value="Unassembled WGS sequence"/>
</dbReference>
<evidence type="ECO:0000313" key="1">
    <source>
        <dbReference type="EMBL" id="SDF16573.1"/>
    </source>
</evidence>
<evidence type="ECO:0000313" key="2">
    <source>
        <dbReference type="Proteomes" id="UP000183404"/>
    </source>
</evidence>
<sequence>MKLSLYQKNIMLKIIKNPKIDSEVKILFLVELLYYNAISQKTANSLVQQYISGISD</sequence>
<organism evidence="1 2">
    <name type="scientific">Thermoanaerobacter thermohydrosulfuricus</name>
    <name type="common">Clostridium thermohydrosulfuricum</name>
    <dbReference type="NCBI Taxonomy" id="1516"/>
    <lineage>
        <taxon>Bacteria</taxon>
        <taxon>Bacillati</taxon>
        <taxon>Bacillota</taxon>
        <taxon>Clostridia</taxon>
        <taxon>Thermoanaerobacterales</taxon>
        <taxon>Thermoanaerobacteraceae</taxon>
        <taxon>Thermoanaerobacter</taxon>
    </lineage>
</organism>
<accession>A0A1G7IV94</accession>
<name>A0A1G7IV94_THETY</name>
<proteinExistence type="predicted"/>
<dbReference type="RefSeq" id="WP_167353632.1">
    <property type="nucleotide sequence ID" value="NZ_FNBS01000005.1"/>
</dbReference>
<dbReference type="EMBL" id="FNBS01000005">
    <property type="protein sequence ID" value="SDF16573.1"/>
    <property type="molecule type" value="Genomic_DNA"/>
</dbReference>
<reference evidence="1 2" key="1">
    <citation type="submission" date="2016-10" db="EMBL/GenBank/DDBJ databases">
        <authorList>
            <person name="de Groot N.N."/>
        </authorList>
    </citation>
    <scope>NUCLEOTIDE SEQUENCE [LARGE SCALE GENOMIC DNA]</scope>
    <source>
        <strain evidence="1 2">DSM 569</strain>
    </source>
</reference>
<protein>
    <submittedName>
        <fullName evidence="1">Uncharacterized protein</fullName>
    </submittedName>
</protein>
<gene>
    <name evidence="1" type="ORF">SAMN04244560_00340</name>
</gene>
<dbReference type="AlphaFoldDB" id="A0A1G7IV94"/>